<name>A0A8X6YU79_9ARAC</name>
<feature type="compositionally biased region" description="Basic and acidic residues" evidence="1">
    <location>
        <begin position="249"/>
        <end position="279"/>
    </location>
</feature>
<evidence type="ECO:0000313" key="2">
    <source>
        <dbReference type="EMBL" id="GFY77083.1"/>
    </source>
</evidence>
<gene>
    <name evidence="2" type="ORF">TNIN_462241</name>
</gene>
<dbReference type="OrthoDB" id="10459664at2759"/>
<accession>A0A8X6YU79</accession>
<dbReference type="Proteomes" id="UP000886998">
    <property type="component" value="Unassembled WGS sequence"/>
</dbReference>
<evidence type="ECO:0000313" key="3">
    <source>
        <dbReference type="Proteomes" id="UP000886998"/>
    </source>
</evidence>
<dbReference type="EMBL" id="BMAV01022312">
    <property type="protein sequence ID" value="GFY77083.1"/>
    <property type="molecule type" value="Genomic_DNA"/>
</dbReference>
<keyword evidence="3" id="KW-1185">Reference proteome</keyword>
<evidence type="ECO:0000256" key="1">
    <source>
        <dbReference type="SAM" id="MobiDB-lite"/>
    </source>
</evidence>
<sequence>MEEGNQNSYHQISHGFYIILCVSVTEYKNSSALGMFLSIIRNRRKPPAFLLNENRIENYSRITANKDMVDSTSQNFSLASESINTTPPPSPDNQVQQFSRNRYEAHISPPTTKKAKISSKVSPIYRSEDTDSLTSTDYSYSTFDLQKEKILKAWVEHVGNAPQLLNTELFSFDDDTFMEENRYRGDKGKRPMNPKYAYKKKSKSVLNSKLEAFDLTKVGNKTTDNQTLDSIAFQIHSPMSNNQEQIQSADKDETLLSTKFECEKQAPHISDSDLEKKRS</sequence>
<protein>
    <submittedName>
        <fullName evidence="2">Uncharacterized protein</fullName>
    </submittedName>
</protein>
<proteinExistence type="predicted"/>
<feature type="region of interest" description="Disordered" evidence="1">
    <location>
        <begin position="241"/>
        <end position="279"/>
    </location>
</feature>
<dbReference type="AlphaFoldDB" id="A0A8X6YU79"/>
<reference evidence="2" key="1">
    <citation type="submission" date="2020-08" db="EMBL/GenBank/DDBJ databases">
        <title>Multicomponent nature underlies the extraordinary mechanical properties of spider dragline silk.</title>
        <authorList>
            <person name="Kono N."/>
            <person name="Nakamura H."/>
            <person name="Mori M."/>
            <person name="Yoshida Y."/>
            <person name="Ohtoshi R."/>
            <person name="Malay A.D."/>
            <person name="Moran D.A.P."/>
            <person name="Tomita M."/>
            <person name="Numata K."/>
            <person name="Arakawa K."/>
        </authorList>
    </citation>
    <scope>NUCLEOTIDE SEQUENCE</scope>
</reference>
<comment type="caution">
    <text evidence="2">The sequence shown here is derived from an EMBL/GenBank/DDBJ whole genome shotgun (WGS) entry which is preliminary data.</text>
</comment>
<organism evidence="2 3">
    <name type="scientific">Trichonephila inaurata madagascariensis</name>
    <dbReference type="NCBI Taxonomy" id="2747483"/>
    <lineage>
        <taxon>Eukaryota</taxon>
        <taxon>Metazoa</taxon>
        <taxon>Ecdysozoa</taxon>
        <taxon>Arthropoda</taxon>
        <taxon>Chelicerata</taxon>
        <taxon>Arachnida</taxon>
        <taxon>Araneae</taxon>
        <taxon>Araneomorphae</taxon>
        <taxon>Entelegynae</taxon>
        <taxon>Araneoidea</taxon>
        <taxon>Nephilidae</taxon>
        <taxon>Trichonephila</taxon>
        <taxon>Trichonephila inaurata</taxon>
    </lineage>
</organism>